<sequence length="89" mass="10302">MYTATITSKRQITLPVAMFVDFGLAIGQKLTIKKVNDQMVMEPAVAAIYRLMGSIKRPKKYKGMDIDEMIELAKQDYFTKKYSYLKKKK</sequence>
<reference evidence="3" key="1">
    <citation type="submission" date="2017-09" db="EMBL/GenBank/DDBJ databases">
        <title>Depth-based differentiation of microbial function through sediment-hosted aquifers and enrichment of novel symbionts in the deep terrestrial subsurface.</title>
        <authorList>
            <person name="Probst A.J."/>
            <person name="Ladd B."/>
            <person name="Jarett J.K."/>
            <person name="Geller-Mcgrath D.E."/>
            <person name="Sieber C.M.K."/>
            <person name="Emerson J.B."/>
            <person name="Anantharaman K."/>
            <person name="Thomas B.C."/>
            <person name="Malmstrom R."/>
            <person name="Stieglmeier M."/>
            <person name="Klingl A."/>
            <person name="Woyke T."/>
            <person name="Ryan C.M."/>
            <person name="Banfield J.F."/>
        </authorList>
    </citation>
    <scope>NUCLEOTIDE SEQUENCE [LARGE SCALE GENOMIC DNA]</scope>
</reference>
<dbReference type="GO" id="GO:0003677">
    <property type="term" value="F:DNA binding"/>
    <property type="evidence" value="ECO:0007669"/>
    <property type="project" value="InterPro"/>
</dbReference>
<dbReference type="InterPro" id="IPR007159">
    <property type="entry name" value="SpoVT-AbrB_dom"/>
</dbReference>
<feature type="domain" description="SpoVT-AbrB" evidence="1">
    <location>
        <begin position="4"/>
        <end position="49"/>
    </location>
</feature>
<evidence type="ECO:0000259" key="1">
    <source>
        <dbReference type="SMART" id="SM00966"/>
    </source>
</evidence>
<comment type="caution">
    <text evidence="2">The sequence shown here is derived from an EMBL/GenBank/DDBJ whole genome shotgun (WGS) entry which is preliminary data.</text>
</comment>
<dbReference type="Proteomes" id="UP000229574">
    <property type="component" value="Unassembled WGS sequence"/>
</dbReference>
<accession>A0A2H0WY30</accession>
<dbReference type="InterPro" id="IPR037914">
    <property type="entry name" value="SpoVT-AbrB_sf"/>
</dbReference>
<dbReference type="AlphaFoldDB" id="A0A2H0WY30"/>
<gene>
    <name evidence="2" type="ORF">COT54_03950</name>
</gene>
<name>A0A2H0WY30_9BACT</name>
<evidence type="ECO:0000313" key="3">
    <source>
        <dbReference type="Proteomes" id="UP000229574"/>
    </source>
</evidence>
<protein>
    <recommendedName>
        <fullName evidence="1">SpoVT-AbrB domain-containing protein</fullName>
    </recommendedName>
</protein>
<evidence type="ECO:0000313" key="2">
    <source>
        <dbReference type="EMBL" id="PIS17573.1"/>
    </source>
</evidence>
<dbReference type="EMBL" id="PEYY01000144">
    <property type="protein sequence ID" value="PIS17573.1"/>
    <property type="molecule type" value="Genomic_DNA"/>
</dbReference>
<organism evidence="2 3">
    <name type="scientific">Candidatus Collierbacteria bacterium CG09_land_8_20_14_0_10_46_12</name>
    <dbReference type="NCBI Taxonomy" id="1974533"/>
    <lineage>
        <taxon>Bacteria</taxon>
        <taxon>Candidatus Collieribacteriota</taxon>
    </lineage>
</organism>
<dbReference type="SUPFAM" id="SSF89447">
    <property type="entry name" value="AbrB/MazE/MraZ-like"/>
    <property type="match status" value="1"/>
</dbReference>
<dbReference type="SMART" id="SM00966">
    <property type="entry name" value="SpoVT_AbrB"/>
    <property type="match status" value="1"/>
</dbReference>
<proteinExistence type="predicted"/>